<dbReference type="EMBL" id="ML994622">
    <property type="protein sequence ID" value="KAF2188820.1"/>
    <property type="molecule type" value="Genomic_DNA"/>
</dbReference>
<dbReference type="OrthoDB" id="4232626at2759"/>
<evidence type="ECO:0000313" key="1">
    <source>
        <dbReference type="EMBL" id="KAF2188820.1"/>
    </source>
</evidence>
<sequence>MQCPGPPCNKGPYCWRDPVGKKHYKLRTQHMKALVQFVEQGNTLQSQNDVPKHIREQLYVEEQERLEKQPQQLSSAPTPYPPINITNVLPSSSHQSPLASSSSSTAATIVTSSGMVDLDIPEPLDMAVRLYSEWQQSRVVDEIRKAEIQKACNLALDDGLDLEQVYEDQDPDFFIKGGVKRGVARRFVADIERWVKRYKSSHDAEL</sequence>
<dbReference type="Proteomes" id="UP000800200">
    <property type="component" value="Unassembled WGS sequence"/>
</dbReference>
<dbReference type="AlphaFoldDB" id="A0A6A6EF98"/>
<gene>
    <name evidence="1" type="ORF">K469DRAFT_564491</name>
</gene>
<keyword evidence="2" id="KW-1185">Reference proteome</keyword>
<accession>A0A6A6EF98</accession>
<evidence type="ECO:0000313" key="2">
    <source>
        <dbReference type="Proteomes" id="UP000800200"/>
    </source>
</evidence>
<proteinExistence type="predicted"/>
<protein>
    <submittedName>
        <fullName evidence="1">Uncharacterized protein</fullName>
    </submittedName>
</protein>
<organism evidence="1 2">
    <name type="scientific">Zopfia rhizophila CBS 207.26</name>
    <dbReference type="NCBI Taxonomy" id="1314779"/>
    <lineage>
        <taxon>Eukaryota</taxon>
        <taxon>Fungi</taxon>
        <taxon>Dikarya</taxon>
        <taxon>Ascomycota</taxon>
        <taxon>Pezizomycotina</taxon>
        <taxon>Dothideomycetes</taxon>
        <taxon>Dothideomycetes incertae sedis</taxon>
        <taxon>Zopfiaceae</taxon>
        <taxon>Zopfia</taxon>
    </lineage>
</organism>
<name>A0A6A6EF98_9PEZI</name>
<reference evidence="1" key="1">
    <citation type="journal article" date="2020" name="Stud. Mycol.">
        <title>101 Dothideomycetes genomes: a test case for predicting lifestyles and emergence of pathogens.</title>
        <authorList>
            <person name="Haridas S."/>
            <person name="Albert R."/>
            <person name="Binder M."/>
            <person name="Bloem J."/>
            <person name="Labutti K."/>
            <person name="Salamov A."/>
            <person name="Andreopoulos B."/>
            <person name="Baker S."/>
            <person name="Barry K."/>
            <person name="Bills G."/>
            <person name="Bluhm B."/>
            <person name="Cannon C."/>
            <person name="Castanera R."/>
            <person name="Culley D."/>
            <person name="Daum C."/>
            <person name="Ezra D."/>
            <person name="Gonzalez J."/>
            <person name="Henrissat B."/>
            <person name="Kuo A."/>
            <person name="Liang C."/>
            <person name="Lipzen A."/>
            <person name="Lutzoni F."/>
            <person name="Magnuson J."/>
            <person name="Mondo S."/>
            <person name="Nolan M."/>
            <person name="Ohm R."/>
            <person name="Pangilinan J."/>
            <person name="Park H.-J."/>
            <person name="Ramirez L."/>
            <person name="Alfaro M."/>
            <person name="Sun H."/>
            <person name="Tritt A."/>
            <person name="Yoshinaga Y."/>
            <person name="Zwiers L.-H."/>
            <person name="Turgeon B."/>
            <person name="Goodwin S."/>
            <person name="Spatafora J."/>
            <person name="Crous P."/>
            <person name="Grigoriev I."/>
        </authorList>
    </citation>
    <scope>NUCLEOTIDE SEQUENCE</scope>
    <source>
        <strain evidence="1">CBS 207.26</strain>
    </source>
</reference>